<evidence type="ECO:0000313" key="4">
    <source>
        <dbReference type="EMBL" id="PKR80567.1"/>
    </source>
</evidence>
<reference evidence="4 5" key="1">
    <citation type="submission" date="2017-12" db="EMBL/GenBank/DDBJ databases">
        <title>The draft genome sequence of Brumimicrobium saltpan LHR20.</title>
        <authorList>
            <person name="Do Z.-J."/>
            <person name="Luo H.-R."/>
        </authorList>
    </citation>
    <scope>NUCLEOTIDE SEQUENCE [LARGE SCALE GENOMIC DNA]</scope>
    <source>
        <strain evidence="4 5">LHR20</strain>
    </source>
</reference>
<sequence length="478" mass="53955">MKYLLILSSLLFISLAQAQVVFDKTEYDFGELNGNDSRFVDIYLKNNTNKDAFILSVKKPIEVVYIQKSALIVPDSSSIIRFQINKKTKGKFSYSIPVYTSDKNEPTNIILKGKIASLPNRSSNFTACPDFRQSPGSGNPLDFVLTVRTIDKITGASLGKSKVAILQNGEALGKWNTSKNGNLKLKLPLGITYFYATHPGYYAAEKGMYVNFKRNFIELALIPKEEQQKQEVEKEQEESEKEEEIIAQIDNKQSSIDISELIEEEEEEETNSKDSAFAPPQFKDLDKDNFDASHFNPINVVFVIDVSSSMRQADRIELLKYSLDQLVQMLRPQDKIGLVSYSNDARVLLKPISGNRKNEISEEVKNLKAAGLTAGGAGIKLGYKQVRRNRIKEGQNHLIIITDGAFNKNSGDYKKYIKKNLRRKNITMSVVGIKSNEKSEENMREAAQLGNGRFILIEKLADAQSKLKQEIRLTSFKY</sequence>
<dbReference type="EMBL" id="PJNI01000009">
    <property type="protein sequence ID" value="PKR80567.1"/>
    <property type="molecule type" value="Genomic_DNA"/>
</dbReference>
<evidence type="ECO:0000256" key="1">
    <source>
        <dbReference type="SAM" id="Coils"/>
    </source>
</evidence>
<accession>A0A2I0R1X1</accession>
<keyword evidence="2" id="KW-0732">Signal</keyword>
<evidence type="ECO:0000259" key="3">
    <source>
        <dbReference type="PROSITE" id="PS50234"/>
    </source>
</evidence>
<dbReference type="SMART" id="SM00327">
    <property type="entry name" value="VWA"/>
    <property type="match status" value="1"/>
</dbReference>
<dbReference type="PANTHER" id="PTHR24020">
    <property type="entry name" value="COLLAGEN ALPHA"/>
    <property type="match status" value="1"/>
</dbReference>
<feature type="signal peptide" evidence="2">
    <location>
        <begin position="1"/>
        <end position="18"/>
    </location>
</feature>
<comment type="caution">
    <text evidence="4">The sequence shown here is derived from an EMBL/GenBank/DDBJ whole genome shotgun (WGS) entry which is preliminary data.</text>
</comment>
<feature type="chain" id="PRO_5014163936" description="VWFA domain-containing protein" evidence="2">
    <location>
        <begin position="19"/>
        <end position="478"/>
    </location>
</feature>
<dbReference type="Pfam" id="PF07610">
    <property type="entry name" value="DUF1573"/>
    <property type="match status" value="1"/>
</dbReference>
<feature type="coiled-coil region" evidence="1">
    <location>
        <begin position="222"/>
        <end position="252"/>
    </location>
</feature>
<dbReference type="Pfam" id="PF00092">
    <property type="entry name" value="VWA"/>
    <property type="match status" value="1"/>
</dbReference>
<evidence type="ECO:0000313" key="5">
    <source>
        <dbReference type="Proteomes" id="UP000236654"/>
    </source>
</evidence>
<dbReference type="RefSeq" id="WP_101334737.1">
    <property type="nucleotide sequence ID" value="NZ_PJNI01000009.1"/>
</dbReference>
<keyword evidence="1" id="KW-0175">Coiled coil</keyword>
<dbReference type="SUPFAM" id="SSF53300">
    <property type="entry name" value="vWA-like"/>
    <property type="match status" value="1"/>
</dbReference>
<dbReference type="InterPro" id="IPR002035">
    <property type="entry name" value="VWF_A"/>
</dbReference>
<keyword evidence="5" id="KW-1185">Reference proteome</keyword>
<name>A0A2I0R1X1_9FLAO</name>
<dbReference type="PRINTS" id="PR00453">
    <property type="entry name" value="VWFADOMAIN"/>
</dbReference>
<dbReference type="Proteomes" id="UP000236654">
    <property type="component" value="Unassembled WGS sequence"/>
</dbReference>
<proteinExistence type="predicted"/>
<evidence type="ECO:0000256" key="2">
    <source>
        <dbReference type="SAM" id="SignalP"/>
    </source>
</evidence>
<gene>
    <name evidence="4" type="ORF">CW751_09340</name>
</gene>
<dbReference type="Gene3D" id="3.40.50.410">
    <property type="entry name" value="von Willebrand factor, type A domain"/>
    <property type="match status" value="1"/>
</dbReference>
<dbReference type="InterPro" id="IPR036465">
    <property type="entry name" value="vWFA_dom_sf"/>
</dbReference>
<dbReference type="PANTHER" id="PTHR24020:SF84">
    <property type="entry name" value="VWFA DOMAIN-CONTAINING PROTEIN"/>
    <property type="match status" value="1"/>
</dbReference>
<dbReference type="InterPro" id="IPR011467">
    <property type="entry name" value="DUF1573"/>
</dbReference>
<feature type="domain" description="VWFA" evidence="3">
    <location>
        <begin position="299"/>
        <end position="471"/>
    </location>
</feature>
<dbReference type="PROSITE" id="PS50234">
    <property type="entry name" value="VWFA"/>
    <property type="match status" value="1"/>
</dbReference>
<dbReference type="OrthoDB" id="9805121at2"/>
<dbReference type="InterPro" id="IPR050525">
    <property type="entry name" value="ECM_Assembly_Org"/>
</dbReference>
<dbReference type="AlphaFoldDB" id="A0A2I0R1X1"/>
<protein>
    <recommendedName>
        <fullName evidence="3">VWFA domain-containing protein</fullName>
    </recommendedName>
</protein>
<organism evidence="4 5">
    <name type="scientific">Brumimicrobium salinarum</name>
    <dbReference type="NCBI Taxonomy" id="2058658"/>
    <lineage>
        <taxon>Bacteria</taxon>
        <taxon>Pseudomonadati</taxon>
        <taxon>Bacteroidota</taxon>
        <taxon>Flavobacteriia</taxon>
        <taxon>Flavobacteriales</taxon>
        <taxon>Crocinitomicaceae</taxon>
        <taxon>Brumimicrobium</taxon>
    </lineage>
</organism>